<evidence type="ECO:0000313" key="3">
    <source>
        <dbReference type="Proteomes" id="UP000324748"/>
    </source>
</evidence>
<evidence type="ECO:0008006" key="4">
    <source>
        <dbReference type="Google" id="ProtNLM"/>
    </source>
</evidence>
<keyword evidence="3" id="KW-1185">Reference proteome</keyword>
<feature type="region of interest" description="Disordered" evidence="1">
    <location>
        <begin position="1"/>
        <end position="85"/>
    </location>
</feature>
<dbReference type="AlphaFoldDB" id="A0A5B0M957"/>
<organism evidence="2 3">
    <name type="scientific">Puccinia graminis f. sp. tritici</name>
    <dbReference type="NCBI Taxonomy" id="56615"/>
    <lineage>
        <taxon>Eukaryota</taxon>
        <taxon>Fungi</taxon>
        <taxon>Dikarya</taxon>
        <taxon>Basidiomycota</taxon>
        <taxon>Pucciniomycotina</taxon>
        <taxon>Pucciniomycetes</taxon>
        <taxon>Pucciniales</taxon>
        <taxon>Pucciniaceae</taxon>
        <taxon>Puccinia</taxon>
    </lineage>
</organism>
<comment type="caution">
    <text evidence="2">The sequence shown here is derived from an EMBL/GenBank/DDBJ whole genome shotgun (WGS) entry which is preliminary data.</text>
</comment>
<reference evidence="2 3" key="1">
    <citation type="submission" date="2019-05" db="EMBL/GenBank/DDBJ databases">
        <title>Emergence of the Ug99 lineage of the wheat stem rust pathogen through somatic hybridization.</title>
        <authorList>
            <person name="Li F."/>
            <person name="Upadhyaya N.M."/>
            <person name="Sperschneider J."/>
            <person name="Matny O."/>
            <person name="Nguyen-Phuc H."/>
            <person name="Mago R."/>
            <person name="Raley C."/>
            <person name="Miller M.E."/>
            <person name="Silverstein K.A.T."/>
            <person name="Henningsen E."/>
            <person name="Hirsch C.D."/>
            <person name="Visser B."/>
            <person name="Pretorius Z.A."/>
            <person name="Steffenson B.J."/>
            <person name="Schwessinger B."/>
            <person name="Dodds P.N."/>
            <person name="Figueroa M."/>
        </authorList>
    </citation>
    <scope>NUCLEOTIDE SEQUENCE [LARGE SCALE GENOMIC DNA]</scope>
    <source>
        <strain evidence="2">21-0</strain>
    </source>
</reference>
<sequence length="287" mass="31967">MITRTNATADNVHPLSDPEAILKAGNVKKKQNKQNSSRPIAPLPSPSITIPENMSNTIPPPPTGSQEQPADATRDSTRTADSTDMSTAKEWFKAVLKIQHSSIVQAQEDRRQALEDRQVFLAAHQASATRIARLEDLLLAMNLKNEVTGRPAQPTPGRVDLQKFCTSDGPTYRGPFQETESFLRWIHGVQIFFETKDVSNAADKIKILGNLIAETNLQSFYANEAAGFLTRSWDKFKTRMFDFALPTNWRSGLQRQVRKLEMTSTETLWCAVPVPMPKAYSRGVGIA</sequence>
<feature type="compositionally biased region" description="Polar residues" evidence="1">
    <location>
        <begin position="46"/>
        <end position="57"/>
    </location>
</feature>
<evidence type="ECO:0000313" key="2">
    <source>
        <dbReference type="EMBL" id="KAA1073232.1"/>
    </source>
</evidence>
<dbReference type="OrthoDB" id="2505542at2759"/>
<name>A0A5B0M957_PUCGR</name>
<dbReference type="EMBL" id="VSWC01000158">
    <property type="protein sequence ID" value="KAA1073232.1"/>
    <property type="molecule type" value="Genomic_DNA"/>
</dbReference>
<proteinExistence type="predicted"/>
<protein>
    <recommendedName>
        <fullName evidence="4">Retrotransposon gag domain-containing protein</fullName>
    </recommendedName>
</protein>
<dbReference type="Proteomes" id="UP000324748">
    <property type="component" value="Unassembled WGS sequence"/>
</dbReference>
<gene>
    <name evidence="2" type="ORF">PGT21_004990</name>
</gene>
<evidence type="ECO:0000256" key="1">
    <source>
        <dbReference type="SAM" id="MobiDB-lite"/>
    </source>
</evidence>
<accession>A0A5B0M957</accession>